<evidence type="ECO:0000256" key="5">
    <source>
        <dbReference type="ARBA" id="ARBA00038058"/>
    </source>
</evidence>
<evidence type="ECO:0000256" key="6">
    <source>
        <dbReference type="ARBA" id="ARBA00044969"/>
    </source>
</evidence>
<dbReference type="PROSITE" id="PS51194">
    <property type="entry name" value="HELICASE_CTER"/>
    <property type="match status" value="1"/>
</dbReference>
<dbReference type="SUPFAM" id="SSF52540">
    <property type="entry name" value="P-loop containing nucleoside triphosphate hydrolases"/>
    <property type="match status" value="1"/>
</dbReference>
<dbReference type="PANTHER" id="PTHR11472">
    <property type="entry name" value="DNA REPAIR DEAD HELICASE RAD3/XP-D SUBFAMILY MEMBER"/>
    <property type="match status" value="1"/>
</dbReference>
<dbReference type="SMART" id="SM00491">
    <property type="entry name" value="HELICc2"/>
    <property type="match status" value="1"/>
</dbReference>
<dbReference type="InParanoid" id="A0A2S8SWH1"/>
<dbReference type="InterPro" id="IPR001650">
    <property type="entry name" value="Helicase_C-like"/>
</dbReference>
<evidence type="ECO:0000256" key="1">
    <source>
        <dbReference type="ARBA" id="ARBA00001966"/>
    </source>
</evidence>
<dbReference type="RefSeq" id="WP_105482468.1">
    <property type="nucleotide sequence ID" value="NZ_NIGF01000002.1"/>
</dbReference>
<evidence type="ECO:0000259" key="9">
    <source>
        <dbReference type="PROSITE" id="PS51193"/>
    </source>
</evidence>
<dbReference type="InterPro" id="IPR027417">
    <property type="entry name" value="P-loop_NTPase"/>
</dbReference>
<dbReference type="GO" id="GO:0005524">
    <property type="term" value="F:ATP binding"/>
    <property type="evidence" value="ECO:0007669"/>
    <property type="project" value="UniProtKB-KW"/>
</dbReference>
<dbReference type="Pfam" id="PF00270">
    <property type="entry name" value="DEAD"/>
    <property type="match status" value="1"/>
</dbReference>
<feature type="domain" description="Helicase ATP-binding" evidence="9">
    <location>
        <begin position="47"/>
        <end position="325"/>
    </location>
</feature>
<protein>
    <recommendedName>
        <fullName evidence="6">DNA 5'-3' helicase</fullName>
        <ecNumber evidence="6">5.6.2.3</ecNumber>
    </recommendedName>
</protein>
<keyword evidence="4" id="KW-0067">ATP-binding</keyword>
<feature type="domain" description="Helicase C-terminal" evidence="10">
    <location>
        <begin position="597"/>
        <end position="774"/>
    </location>
</feature>
<dbReference type="InterPro" id="IPR006555">
    <property type="entry name" value="ATP-dep_Helicase_C"/>
</dbReference>
<evidence type="ECO:0000256" key="4">
    <source>
        <dbReference type="ARBA" id="ARBA00022840"/>
    </source>
</evidence>
<dbReference type="InterPro" id="IPR045028">
    <property type="entry name" value="DinG/Rad3-like"/>
</dbReference>
<gene>
    <name evidence="11" type="ORF">B1R32_102156</name>
</gene>
<dbReference type="GO" id="GO:0006281">
    <property type="term" value="P:DNA repair"/>
    <property type="evidence" value="ECO:0007669"/>
    <property type="project" value="TreeGrafter"/>
</dbReference>
<accession>A0A2S8SWH1</accession>
<keyword evidence="2" id="KW-0547">Nucleotide-binding</keyword>
<dbReference type="InterPro" id="IPR014001">
    <property type="entry name" value="Helicase_ATP-bd"/>
</dbReference>
<comment type="caution">
    <text evidence="11">The sequence shown here is derived from an EMBL/GenBank/DDBJ whole genome shotgun (WGS) entry which is preliminary data.</text>
</comment>
<evidence type="ECO:0000256" key="8">
    <source>
        <dbReference type="SAM" id="MobiDB-lite"/>
    </source>
</evidence>
<comment type="similarity">
    <text evidence="5">Belongs to the helicase family. DinG subfamily.</text>
</comment>
<dbReference type="OrthoDB" id="9805194at2"/>
<evidence type="ECO:0000256" key="2">
    <source>
        <dbReference type="ARBA" id="ARBA00022741"/>
    </source>
</evidence>
<dbReference type="Proteomes" id="UP000237684">
    <property type="component" value="Unassembled WGS sequence"/>
</dbReference>
<evidence type="ECO:0000313" key="12">
    <source>
        <dbReference type="Proteomes" id="UP000237684"/>
    </source>
</evidence>
<keyword evidence="12" id="KW-1185">Reference proteome</keyword>
<dbReference type="AlphaFoldDB" id="A0A2S8SWH1"/>
<dbReference type="InterPro" id="IPR014013">
    <property type="entry name" value="Helic_SF1/SF2_ATP-bd_DinG/Rad3"/>
</dbReference>
<keyword evidence="3" id="KW-0378">Hydrolase</keyword>
<dbReference type="SMART" id="SM00487">
    <property type="entry name" value="DEXDc"/>
    <property type="match status" value="1"/>
</dbReference>
<evidence type="ECO:0000256" key="3">
    <source>
        <dbReference type="ARBA" id="ARBA00022801"/>
    </source>
</evidence>
<evidence type="ECO:0000256" key="7">
    <source>
        <dbReference type="ARBA" id="ARBA00048954"/>
    </source>
</evidence>
<dbReference type="PROSITE" id="PS51193">
    <property type="entry name" value="HELICASE_ATP_BIND_2"/>
    <property type="match status" value="1"/>
</dbReference>
<dbReference type="EC" id="5.6.2.3" evidence="6"/>
<dbReference type="InterPro" id="IPR011545">
    <property type="entry name" value="DEAD/DEAH_box_helicase_dom"/>
</dbReference>
<feature type="region of interest" description="Disordered" evidence="8">
    <location>
        <begin position="520"/>
        <end position="559"/>
    </location>
</feature>
<reference evidence="11 12" key="1">
    <citation type="journal article" date="2018" name="Syst. Appl. Microbiol.">
        <title>Abditibacterium utsteinense sp. nov., the first cultivated member of candidate phylum FBP, isolated from ice-free Antarctic soil samples.</title>
        <authorList>
            <person name="Tahon G."/>
            <person name="Tytgat B."/>
            <person name="Lebbe L."/>
            <person name="Carlier A."/>
            <person name="Willems A."/>
        </authorList>
    </citation>
    <scope>NUCLEOTIDE SEQUENCE [LARGE SCALE GENOMIC DNA]</scope>
    <source>
        <strain evidence="11 12">LMG 29911</strain>
    </source>
</reference>
<evidence type="ECO:0000259" key="10">
    <source>
        <dbReference type="PROSITE" id="PS51194"/>
    </source>
</evidence>
<dbReference type="EMBL" id="NIGF01000002">
    <property type="protein sequence ID" value="PQV65148.1"/>
    <property type="molecule type" value="Genomic_DNA"/>
</dbReference>
<dbReference type="GO" id="GO:0003676">
    <property type="term" value="F:nucleic acid binding"/>
    <property type="evidence" value="ECO:0007669"/>
    <property type="project" value="InterPro"/>
</dbReference>
<comment type="cofactor">
    <cofactor evidence="1">
        <name>[4Fe-4S] cluster</name>
        <dbReference type="ChEBI" id="CHEBI:49883"/>
    </cofactor>
</comment>
<dbReference type="FunCoup" id="A0A2S8SWH1">
    <property type="interactions" value="179"/>
</dbReference>
<dbReference type="GO" id="GO:0016818">
    <property type="term" value="F:hydrolase activity, acting on acid anhydrides, in phosphorus-containing anhydrides"/>
    <property type="evidence" value="ECO:0007669"/>
    <property type="project" value="InterPro"/>
</dbReference>
<organism evidence="11 12">
    <name type="scientific">Abditibacterium utsteinense</name>
    <dbReference type="NCBI Taxonomy" id="1960156"/>
    <lineage>
        <taxon>Bacteria</taxon>
        <taxon>Pseudomonadati</taxon>
        <taxon>Abditibacteriota</taxon>
        <taxon>Abditibacteriia</taxon>
        <taxon>Abditibacteriales</taxon>
        <taxon>Abditibacteriaceae</taxon>
        <taxon>Abditibacterium</taxon>
    </lineage>
</organism>
<name>A0A2S8SWH1_9BACT</name>
<evidence type="ECO:0000313" key="11">
    <source>
        <dbReference type="EMBL" id="PQV65148.1"/>
    </source>
</evidence>
<dbReference type="PANTHER" id="PTHR11472:SF34">
    <property type="entry name" value="REGULATOR OF TELOMERE ELONGATION HELICASE 1"/>
    <property type="match status" value="1"/>
</dbReference>
<sequence>MKVPAVSPVVSSAPNLSIAERTRLHVKELDDAQLARIFGDNGFLAKTMAAQNRPFEARPEQLEMAQSIAGAIRDKTHLLVEAGTGTGKSYAYLVPLLLWAIENKKRVLIATGTKALQQQLVERDLPFLRDLFKRNFNQDIKFSLCLGTGNYICPRRLAKAQVAGLFASESEVKQLDEIQKFAAKSPTGRNLDLPFEPMPGLWSQLNRESDLCMNRNCSLYDSSFYWKARREQEKAHILVANHHLLFAHIAAGGNKGNQGGVLPAFDALVIDEAHGAEDVAASYLGIEFSNLGAAKLIELLANRRSNKTVLSASKIPHRAELEARLHDAAAEAREAVSRFFENLQLAVRFEPNRTNNVRITRKNLLSNELDEPLQKMESVLKDARREAEGAQDETLLKEIEGFLNRCAEMRKASEEILSQSRAGYVYWASSVPRTGDGFGKAPRVPRLSLHGAPIEVAQAMRESVFEAFSPVILTSATMTTGGSFEFLLERLGLKAPILEASETPPFVPFVAAPRNAFDGRAPQKMKHSYPAPVPQKMKESASENSTETATEEPEKEPLEVRTLTLGSPFDYRKNALIYVAQDLPDPTTNVTFWEEAAVKRAAEVVKRTDGRAFILCTSFRMVDQTARFLEKVMPARIRILKQGGMARGQLLSEFRSDISSVLVGTTSFWQGVDVPGESLSCVIIMKLPFAVPDDPIVQARVETIKKRGKDAFNEYQVPQAVMMFRQGFGRLIRTQEDRGVVAILDPRVKSKPYGKVFLSSLPEAEVTGELERLSLFVSGI</sequence>
<keyword evidence="11" id="KW-0347">Helicase</keyword>
<dbReference type="Gene3D" id="3.40.50.300">
    <property type="entry name" value="P-loop containing nucleotide triphosphate hydrolases"/>
    <property type="match status" value="2"/>
</dbReference>
<comment type="catalytic activity">
    <reaction evidence="7">
        <text>ATP + H2O = ADP + phosphate + H(+)</text>
        <dbReference type="Rhea" id="RHEA:13065"/>
        <dbReference type="ChEBI" id="CHEBI:15377"/>
        <dbReference type="ChEBI" id="CHEBI:15378"/>
        <dbReference type="ChEBI" id="CHEBI:30616"/>
        <dbReference type="ChEBI" id="CHEBI:43474"/>
        <dbReference type="ChEBI" id="CHEBI:456216"/>
        <dbReference type="EC" id="5.6.2.3"/>
    </reaction>
</comment>
<dbReference type="GO" id="GO:0043139">
    <property type="term" value="F:5'-3' DNA helicase activity"/>
    <property type="evidence" value="ECO:0007669"/>
    <property type="project" value="UniProtKB-EC"/>
</dbReference>
<dbReference type="Pfam" id="PF13307">
    <property type="entry name" value="Helicase_C_2"/>
    <property type="match status" value="1"/>
</dbReference>
<proteinExistence type="inferred from homology"/>